<dbReference type="Proteomes" id="UP000503088">
    <property type="component" value="Chromosome"/>
</dbReference>
<gene>
    <name evidence="2" type="ORF">GXN76_00780</name>
</gene>
<feature type="coiled-coil region" evidence="1">
    <location>
        <begin position="79"/>
        <end position="141"/>
    </location>
</feature>
<keyword evidence="3" id="KW-1185">Reference proteome</keyword>
<accession>A0A7D4C473</accession>
<sequence length="178" mass="21213">MPNTTERESMDSQLEELNNKLEQITNLLIKASYDTSINAFLLEDMFARSKDNKGKMERYHELATKYLQNRLEKEGLDQIGVLMEENEQLKRKSKDDEQRVQILKSQIQQLHDKEQQSGKMIREYQEQMKLMEQKKDEITNWTSGLVHELQLKYSRLRNNETIIQDYIQRNPTPKGIHL</sequence>
<dbReference type="RefSeq" id="WP_173219305.1">
    <property type="nucleotide sequence ID" value="NZ_CP048104.1"/>
</dbReference>
<feature type="coiled-coil region" evidence="1">
    <location>
        <begin position="7"/>
        <end position="34"/>
    </location>
</feature>
<name>A0A7D4C473_9BACL</name>
<protein>
    <submittedName>
        <fullName evidence="2">Uncharacterized protein</fullName>
    </submittedName>
</protein>
<evidence type="ECO:0000313" key="2">
    <source>
        <dbReference type="EMBL" id="QKG83136.1"/>
    </source>
</evidence>
<dbReference type="AlphaFoldDB" id="A0A7D4C473"/>
<reference evidence="2 3" key="1">
    <citation type="submission" date="2020-01" db="EMBL/GenBank/DDBJ databases">
        <authorList>
            <person name="Gulvik C.A."/>
            <person name="Batra D.G."/>
        </authorList>
    </citation>
    <scope>NUCLEOTIDE SEQUENCE [LARGE SCALE GENOMIC DNA]</scope>
    <source>
        <strain evidence="2 3">W9323</strain>
    </source>
</reference>
<dbReference type="KEGG" id="kpul:GXN76_00780"/>
<keyword evidence="1" id="KW-0175">Coiled coil</keyword>
<proteinExistence type="predicted"/>
<evidence type="ECO:0000313" key="3">
    <source>
        <dbReference type="Proteomes" id="UP000503088"/>
    </source>
</evidence>
<evidence type="ECO:0000256" key="1">
    <source>
        <dbReference type="SAM" id="Coils"/>
    </source>
</evidence>
<organism evidence="2 3">
    <name type="scientific">Kroppenstedtia pulmonis</name>
    <dbReference type="NCBI Taxonomy" id="1380685"/>
    <lineage>
        <taxon>Bacteria</taxon>
        <taxon>Bacillati</taxon>
        <taxon>Bacillota</taxon>
        <taxon>Bacilli</taxon>
        <taxon>Bacillales</taxon>
        <taxon>Thermoactinomycetaceae</taxon>
        <taxon>Kroppenstedtia</taxon>
    </lineage>
</organism>
<dbReference type="EMBL" id="CP048104">
    <property type="protein sequence ID" value="QKG83136.1"/>
    <property type="molecule type" value="Genomic_DNA"/>
</dbReference>